<name>A0A060HY36_RHIET</name>
<evidence type="ECO:0000313" key="2">
    <source>
        <dbReference type="EMBL" id="AIC27863.1"/>
    </source>
</evidence>
<keyword evidence="1" id="KW-1133">Transmembrane helix</keyword>
<feature type="transmembrane region" description="Helical" evidence="1">
    <location>
        <begin position="40"/>
        <end position="59"/>
    </location>
</feature>
<evidence type="ECO:0000313" key="3">
    <source>
        <dbReference type="Proteomes" id="UP000027180"/>
    </source>
</evidence>
<feature type="transmembrane region" description="Helical" evidence="1">
    <location>
        <begin position="79"/>
        <end position="101"/>
    </location>
</feature>
<dbReference type="AlphaFoldDB" id="A0A060HY36"/>
<dbReference type="EMBL" id="CP006986">
    <property type="protein sequence ID" value="AIC27863.1"/>
    <property type="molecule type" value="Genomic_DNA"/>
</dbReference>
<keyword evidence="1" id="KW-0812">Transmembrane</keyword>
<feature type="transmembrane region" description="Helical" evidence="1">
    <location>
        <begin position="6"/>
        <end position="28"/>
    </location>
</feature>
<proteinExistence type="predicted"/>
<protein>
    <submittedName>
        <fullName evidence="2">Uncharacterized protein</fullName>
    </submittedName>
</protein>
<gene>
    <name evidence="2" type="ORF">IE4771_CH02765</name>
</gene>
<reference evidence="2 3" key="1">
    <citation type="submission" date="2013-12" db="EMBL/GenBank/DDBJ databases">
        <title>Complete genome sequence of Rhizobium etli bv. mimosae IE4771.</title>
        <authorList>
            <person name="Bustos P."/>
            <person name="Santamaria R.I."/>
            <person name="Lozano L."/>
            <person name="Ormeno-Orrillo E."/>
            <person name="Rogel M.A."/>
            <person name="Romero D."/>
            <person name="Cevallos M.A."/>
            <person name="Martinez-Romero E."/>
            <person name="Gonzalez V."/>
        </authorList>
    </citation>
    <scope>NUCLEOTIDE SEQUENCE [LARGE SCALE GENOMIC DNA]</scope>
    <source>
        <strain evidence="2 3">IE4771</strain>
    </source>
</reference>
<dbReference type="KEGG" id="rei:IE4771_CH02765"/>
<evidence type="ECO:0000256" key="1">
    <source>
        <dbReference type="SAM" id="Phobius"/>
    </source>
</evidence>
<accession>A0A060HY36</accession>
<dbReference type="Proteomes" id="UP000027180">
    <property type="component" value="Chromosome"/>
</dbReference>
<dbReference type="HOGENOM" id="CLU_2207925_0_0_5"/>
<keyword evidence="1" id="KW-0472">Membrane</keyword>
<organism evidence="2 3">
    <name type="scientific">Rhizobium etli bv. mimosae str. IE4771</name>
    <dbReference type="NCBI Taxonomy" id="1432050"/>
    <lineage>
        <taxon>Bacteria</taxon>
        <taxon>Pseudomonadati</taxon>
        <taxon>Pseudomonadota</taxon>
        <taxon>Alphaproteobacteria</taxon>
        <taxon>Hyphomicrobiales</taxon>
        <taxon>Rhizobiaceae</taxon>
        <taxon>Rhizobium/Agrobacterium group</taxon>
        <taxon>Rhizobium</taxon>
    </lineage>
</organism>
<dbReference type="RefSeq" id="WP_038689693.1">
    <property type="nucleotide sequence ID" value="NZ_CP006986.1"/>
</dbReference>
<sequence>MEAEYRLGGVLCVLLAGAIVWQGIWLPLQQASLGADSITWMPRATVVIGLCLVFGVYFLTTGNRYPYRDVARQTLTPVGWVLCAAIGIVALAGFFGMDMLLRSMGYE</sequence>
<dbReference type="OrthoDB" id="8404282at2"/>